<gene>
    <name evidence="1" type="ORF">Ahy_A06g027637</name>
</gene>
<name>A0A445CPA1_ARAHY</name>
<accession>A0A445CPA1</accession>
<dbReference type="EMBL" id="SDMP01000006">
    <property type="protein sequence ID" value="RYR52750.1"/>
    <property type="molecule type" value="Genomic_DNA"/>
</dbReference>
<protein>
    <recommendedName>
        <fullName evidence="3">Protein FAR1-RELATED SEQUENCE</fullName>
    </recommendedName>
</protein>
<keyword evidence="2" id="KW-1185">Reference proteome</keyword>
<evidence type="ECO:0008006" key="3">
    <source>
        <dbReference type="Google" id="ProtNLM"/>
    </source>
</evidence>
<dbReference type="AlphaFoldDB" id="A0A445CPA1"/>
<reference evidence="1 2" key="1">
    <citation type="submission" date="2019-01" db="EMBL/GenBank/DDBJ databases">
        <title>Sequencing of cultivated peanut Arachis hypogaea provides insights into genome evolution and oil improvement.</title>
        <authorList>
            <person name="Chen X."/>
        </authorList>
    </citation>
    <scope>NUCLEOTIDE SEQUENCE [LARGE SCALE GENOMIC DNA]</scope>
    <source>
        <strain evidence="2">cv. Fuhuasheng</strain>
        <tissue evidence="1">Leaves</tissue>
    </source>
</reference>
<evidence type="ECO:0000313" key="2">
    <source>
        <dbReference type="Proteomes" id="UP000289738"/>
    </source>
</evidence>
<organism evidence="1 2">
    <name type="scientific">Arachis hypogaea</name>
    <name type="common">Peanut</name>
    <dbReference type="NCBI Taxonomy" id="3818"/>
    <lineage>
        <taxon>Eukaryota</taxon>
        <taxon>Viridiplantae</taxon>
        <taxon>Streptophyta</taxon>
        <taxon>Embryophyta</taxon>
        <taxon>Tracheophyta</taxon>
        <taxon>Spermatophyta</taxon>
        <taxon>Magnoliopsida</taxon>
        <taxon>eudicotyledons</taxon>
        <taxon>Gunneridae</taxon>
        <taxon>Pentapetalae</taxon>
        <taxon>rosids</taxon>
        <taxon>fabids</taxon>
        <taxon>Fabales</taxon>
        <taxon>Fabaceae</taxon>
        <taxon>Papilionoideae</taxon>
        <taxon>50 kb inversion clade</taxon>
        <taxon>dalbergioids sensu lato</taxon>
        <taxon>Dalbergieae</taxon>
        <taxon>Pterocarpus clade</taxon>
        <taxon>Arachis</taxon>
    </lineage>
</organism>
<evidence type="ECO:0000313" key="1">
    <source>
        <dbReference type="EMBL" id="RYR52750.1"/>
    </source>
</evidence>
<comment type="caution">
    <text evidence="1">The sequence shown here is derived from an EMBL/GenBank/DDBJ whole genome shotgun (WGS) entry which is preliminary data.</text>
</comment>
<dbReference type="Proteomes" id="UP000289738">
    <property type="component" value="Chromosome A06"/>
</dbReference>
<sequence length="85" mass="9960">MDDLEIDELERIWTDSVVDFGLQHYPWIADMYARKHSWSNAHILKKFFAGLKITLRCEALNMQISCHHNDLCLAALALPTYVQQR</sequence>
<proteinExistence type="predicted"/>